<dbReference type="Pfam" id="PF01764">
    <property type="entry name" value="Lipase_3"/>
    <property type="match status" value="1"/>
</dbReference>
<reference evidence="3" key="1">
    <citation type="submission" date="2021-01" db="EMBL/GenBank/DDBJ databases">
        <authorList>
            <person name="Corre E."/>
            <person name="Pelletier E."/>
            <person name="Niang G."/>
            <person name="Scheremetjew M."/>
            <person name="Finn R."/>
            <person name="Kale V."/>
            <person name="Holt S."/>
            <person name="Cochrane G."/>
            <person name="Meng A."/>
            <person name="Brown T."/>
            <person name="Cohen L."/>
        </authorList>
    </citation>
    <scope>NUCLEOTIDE SEQUENCE</scope>
    <source>
        <strain evidence="3">Pbaha01</strain>
    </source>
</reference>
<sequence>MANPFGGLLRGVAAIAREAAAPRATPYTTPRGSASSGTAAGGWDALLAQATATAATLAADYMDRQQSQAEMPPAPRSSLELALSAARFAEVAYEPSENEVKRRLLQMGAELLHFCPQKIEEATATPRAAAWEAEAASEPYREERAAMSAMIEQQALPQWYLAHDSAGHLYLTFRGSKSQDDVFRDLCAVPVPHGKLRFHGGFLGGIIGNAELQHTLEAYLSGTSAPLYISGHSLGGSLALITLFVEGMLPPSFNGPVTVVAVGSPPVLHGRPAAASGAPPAPGGGDAGAPPPSFHARGLVLPPFAARARCLVVVNSADAVPRCLGSPLPLAGSLLPLEAAAQASANGNSNVAAALLAALPEYVHLPQTEVLLLRPRSESGIAVSVPPDRRKDVFHLHESWSINVARDHMKGAYVEALEAALAKLSAELR</sequence>
<dbReference type="GO" id="GO:0006629">
    <property type="term" value="P:lipid metabolic process"/>
    <property type="evidence" value="ECO:0007669"/>
    <property type="project" value="InterPro"/>
</dbReference>
<dbReference type="InterPro" id="IPR029058">
    <property type="entry name" value="AB_hydrolase_fold"/>
</dbReference>
<feature type="region of interest" description="Disordered" evidence="1">
    <location>
        <begin position="271"/>
        <end position="291"/>
    </location>
</feature>
<accession>A0A7S0FSZ0</accession>
<organism evidence="3">
    <name type="scientific">Pyrodinium bahamense</name>
    <dbReference type="NCBI Taxonomy" id="73915"/>
    <lineage>
        <taxon>Eukaryota</taxon>
        <taxon>Sar</taxon>
        <taxon>Alveolata</taxon>
        <taxon>Dinophyceae</taxon>
        <taxon>Gonyaulacales</taxon>
        <taxon>Pyrocystaceae</taxon>
        <taxon>Pyrodinium</taxon>
    </lineage>
</organism>
<dbReference type="AlphaFoldDB" id="A0A7S0FSZ0"/>
<name>A0A7S0FSZ0_9DINO</name>
<dbReference type="InterPro" id="IPR002921">
    <property type="entry name" value="Fungal_lipase-type"/>
</dbReference>
<evidence type="ECO:0000313" key="3">
    <source>
        <dbReference type="EMBL" id="CAD8380617.1"/>
    </source>
</evidence>
<dbReference type="SUPFAM" id="SSF53474">
    <property type="entry name" value="alpha/beta-Hydrolases"/>
    <property type="match status" value="1"/>
</dbReference>
<proteinExistence type="predicted"/>
<dbReference type="Gene3D" id="3.40.50.1820">
    <property type="entry name" value="alpha/beta hydrolase"/>
    <property type="match status" value="1"/>
</dbReference>
<dbReference type="EMBL" id="HBEG01040741">
    <property type="protein sequence ID" value="CAD8380617.1"/>
    <property type="molecule type" value="Transcribed_RNA"/>
</dbReference>
<gene>
    <name evidence="3" type="ORF">PBAH0796_LOCUS24892</name>
</gene>
<feature type="domain" description="Fungal lipase-type" evidence="2">
    <location>
        <begin position="171"/>
        <end position="269"/>
    </location>
</feature>
<protein>
    <recommendedName>
        <fullName evidence="2">Fungal lipase-type domain-containing protein</fullName>
    </recommendedName>
</protein>
<evidence type="ECO:0000256" key="1">
    <source>
        <dbReference type="SAM" id="MobiDB-lite"/>
    </source>
</evidence>
<evidence type="ECO:0000259" key="2">
    <source>
        <dbReference type="Pfam" id="PF01764"/>
    </source>
</evidence>